<comment type="caution">
    <text evidence="1">The sequence shown here is derived from an EMBL/GenBank/DDBJ whole genome shotgun (WGS) entry which is preliminary data.</text>
</comment>
<dbReference type="AlphaFoldDB" id="W7YXR3"/>
<gene>
    <name evidence="1" type="ORF">JCM16418_3602</name>
</gene>
<name>W7YXR3_9BACL</name>
<proteinExistence type="predicted"/>
<dbReference type="eggNOG" id="ENOG50348BK">
    <property type="taxonomic scope" value="Bacteria"/>
</dbReference>
<keyword evidence="2" id="KW-1185">Reference proteome</keyword>
<dbReference type="Proteomes" id="UP000019364">
    <property type="component" value="Unassembled WGS sequence"/>
</dbReference>
<dbReference type="EMBL" id="BAVZ01000012">
    <property type="protein sequence ID" value="GAF09461.1"/>
    <property type="molecule type" value="Genomic_DNA"/>
</dbReference>
<sequence length="122" mass="13055">MPYSTGMITNTRATGTAAANVVVSTRNTSSSSAVILVAVFGVPSSTLIPLDLTSYVVPPYGVDIREFFIEGNIAYEVQLSELSILAQVLFSTYGIDEYGNIVTEQRVLNSELTEIQAISPTS</sequence>
<evidence type="ECO:0000313" key="1">
    <source>
        <dbReference type="EMBL" id="GAF09461.1"/>
    </source>
</evidence>
<reference evidence="1 2" key="1">
    <citation type="journal article" date="2014" name="Genome Announc.">
        <title>Draft Genome Sequence of Paenibacillus pini JCM 16418T, Isolated from the Rhizosphere of Pine Tree.</title>
        <authorList>
            <person name="Yuki M."/>
            <person name="Oshima K."/>
            <person name="Suda W."/>
            <person name="Oshida Y."/>
            <person name="Kitamura K."/>
            <person name="Iida Y."/>
            <person name="Hattori M."/>
            <person name="Ohkuma M."/>
        </authorList>
    </citation>
    <scope>NUCLEOTIDE SEQUENCE [LARGE SCALE GENOMIC DNA]</scope>
    <source>
        <strain evidence="1 2">JCM 16418</strain>
    </source>
</reference>
<accession>W7YXR3</accession>
<organism evidence="1 2">
    <name type="scientific">Paenibacillus pini JCM 16418</name>
    <dbReference type="NCBI Taxonomy" id="1236976"/>
    <lineage>
        <taxon>Bacteria</taxon>
        <taxon>Bacillati</taxon>
        <taxon>Bacillota</taxon>
        <taxon>Bacilli</taxon>
        <taxon>Bacillales</taxon>
        <taxon>Paenibacillaceae</taxon>
        <taxon>Paenibacillus</taxon>
    </lineage>
</organism>
<dbReference type="RefSeq" id="WP_036651006.1">
    <property type="nucleotide sequence ID" value="NZ_BAVZ01000012.1"/>
</dbReference>
<protein>
    <submittedName>
        <fullName evidence="1">Uncharacterized protein</fullName>
    </submittedName>
</protein>
<dbReference type="OrthoDB" id="2645706at2"/>
<evidence type="ECO:0000313" key="2">
    <source>
        <dbReference type="Proteomes" id="UP000019364"/>
    </source>
</evidence>
<dbReference type="STRING" id="1236976.JCM16418_3602"/>